<gene>
    <name evidence="2" type="ORF">CYNAS_LOCUS14788</name>
</gene>
<dbReference type="EMBL" id="CATQJL010000305">
    <property type="protein sequence ID" value="CAJ0602805.1"/>
    <property type="molecule type" value="Genomic_DNA"/>
</dbReference>
<evidence type="ECO:0000313" key="3">
    <source>
        <dbReference type="Proteomes" id="UP001176961"/>
    </source>
</evidence>
<proteinExistence type="predicted"/>
<dbReference type="Proteomes" id="UP001176961">
    <property type="component" value="Unassembled WGS sequence"/>
</dbReference>
<reference evidence="2" key="1">
    <citation type="submission" date="2023-07" db="EMBL/GenBank/DDBJ databases">
        <authorList>
            <consortium name="CYATHOMIX"/>
        </authorList>
    </citation>
    <scope>NUCLEOTIDE SEQUENCE</scope>
    <source>
        <strain evidence="2">N/A</strain>
    </source>
</reference>
<protein>
    <submittedName>
        <fullName evidence="2">Uncharacterized protein</fullName>
    </submittedName>
</protein>
<sequence length="97" mass="11289">MAEKLLDSSLITALIEWMRIQQEKMQSQLEEQTRMLQEQMKIQQEAMSAQHEETMRPEHLPSPSGTSQIETFRVPTSLRAKASDSTPLTINFRREQD</sequence>
<evidence type="ECO:0000256" key="1">
    <source>
        <dbReference type="SAM" id="MobiDB-lite"/>
    </source>
</evidence>
<name>A0AA36H2Z1_CYLNA</name>
<feature type="compositionally biased region" description="Basic and acidic residues" evidence="1">
    <location>
        <begin position="50"/>
        <end position="59"/>
    </location>
</feature>
<dbReference type="AlphaFoldDB" id="A0AA36H2Z1"/>
<evidence type="ECO:0000313" key="2">
    <source>
        <dbReference type="EMBL" id="CAJ0602805.1"/>
    </source>
</evidence>
<accession>A0AA36H2Z1</accession>
<comment type="caution">
    <text evidence="2">The sequence shown here is derived from an EMBL/GenBank/DDBJ whole genome shotgun (WGS) entry which is preliminary data.</text>
</comment>
<feature type="region of interest" description="Disordered" evidence="1">
    <location>
        <begin position="42"/>
        <end position="68"/>
    </location>
</feature>
<keyword evidence="3" id="KW-1185">Reference proteome</keyword>
<organism evidence="2 3">
    <name type="scientific">Cylicocyclus nassatus</name>
    <name type="common">Nematode worm</name>
    <dbReference type="NCBI Taxonomy" id="53992"/>
    <lineage>
        <taxon>Eukaryota</taxon>
        <taxon>Metazoa</taxon>
        <taxon>Ecdysozoa</taxon>
        <taxon>Nematoda</taxon>
        <taxon>Chromadorea</taxon>
        <taxon>Rhabditida</taxon>
        <taxon>Rhabditina</taxon>
        <taxon>Rhabditomorpha</taxon>
        <taxon>Strongyloidea</taxon>
        <taxon>Strongylidae</taxon>
        <taxon>Cylicocyclus</taxon>
    </lineage>
</organism>